<protein>
    <recommendedName>
        <fullName evidence="2">SLH domain-containing protein</fullName>
    </recommendedName>
</protein>
<evidence type="ECO:0000256" key="1">
    <source>
        <dbReference type="SAM" id="MobiDB-lite"/>
    </source>
</evidence>
<dbReference type="GO" id="GO:0030246">
    <property type="term" value="F:carbohydrate binding"/>
    <property type="evidence" value="ECO:0007669"/>
    <property type="project" value="InterPro"/>
</dbReference>
<dbReference type="PROSITE" id="PS51272">
    <property type="entry name" value="SLH"/>
    <property type="match status" value="3"/>
</dbReference>
<dbReference type="EMBL" id="AP019400">
    <property type="protein sequence ID" value="BBI31159.1"/>
    <property type="molecule type" value="Genomic_DNA"/>
</dbReference>
<dbReference type="InterPro" id="IPR029413">
    <property type="entry name" value="RG-lyase_II"/>
</dbReference>
<gene>
    <name evidence="3" type="ORF">KCTCHS21_05580</name>
</gene>
<feature type="domain" description="SLH" evidence="2">
    <location>
        <begin position="91"/>
        <end position="148"/>
    </location>
</feature>
<feature type="compositionally biased region" description="Gly residues" evidence="1">
    <location>
        <begin position="443"/>
        <end position="465"/>
    </location>
</feature>
<dbReference type="InterPro" id="IPR001119">
    <property type="entry name" value="SLH_dom"/>
</dbReference>
<feature type="domain" description="SLH" evidence="2">
    <location>
        <begin position="149"/>
        <end position="212"/>
    </location>
</feature>
<accession>A0A3T1CZG3</accession>
<evidence type="ECO:0000259" key="2">
    <source>
        <dbReference type="PROSITE" id="PS51272"/>
    </source>
</evidence>
<name>A0A3T1CZG3_9BACL</name>
<dbReference type="AlphaFoldDB" id="A0A3T1CZG3"/>
<dbReference type="Pfam" id="PF00395">
    <property type="entry name" value="SLH"/>
    <property type="match status" value="3"/>
</dbReference>
<reference evidence="3 4" key="1">
    <citation type="submission" date="2019-01" db="EMBL/GenBank/DDBJ databases">
        <title>Complete genome sequence of Cohnella hallensis HS21 isolated from Korean fir (Abies koreana) rhizospheric soil.</title>
        <authorList>
            <person name="Jiang L."/>
            <person name="Kang S.W."/>
            <person name="Kim S."/>
            <person name="Jung J."/>
            <person name="Kim C.Y."/>
            <person name="Kim D.H."/>
            <person name="Kim S.W."/>
            <person name="Lee J."/>
        </authorList>
    </citation>
    <scope>NUCLEOTIDE SEQUENCE [LARGE SCALE GENOMIC DNA]</scope>
    <source>
        <strain evidence="3 4">HS21</strain>
    </source>
</reference>
<dbReference type="Pfam" id="PF17936">
    <property type="entry name" value="Big_6"/>
    <property type="match status" value="2"/>
</dbReference>
<proteinExistence type="predicted"/>
<dbReference type="Pfam" id="PF14686">
    <property type="entry name" value="fn3_3"/>
    <property type="match status" value="1"/>
</dbReference>
<dbReference type="RefSeq" id="WP_130605025.1">
    <property type="nucleotide sequence ID" value="NZ_AP019400.1"/>
</dbReference>
<dbReference type="Proteomes" id="UP000289856">
    <property type="component" value="Chromosome"/>
</dbReference>
<evidence type="ECO:0000313" key="4">
    <source>
        <dbReference type="Proteomes" id="UP000289856"/>
    </source>
</evidence>
<evidence type="ECO:0000313" key="3">
    <source>
        <dbReference type="EMBL" id="BBI31159.1"/>
    </source>
</evidence>
<dbReference type="KEGG" id="cohn:KCTCHS21_05580"/>
<dbReference type="PANTHER" id="PTHR43308:SF5">
    <property type="entry name" value="S-LAYER PROTEIN _ PEPTIDOGLYCAN ENDO-BETA-N-ACETYLGLUCOSAMINIDASE"/>
    <property type="match status" value="1"/>
</dbReference>
<dbReference type="SUPFAM" id="SSF49452">
    <property type="entry name" value="Starch-binding domain-like"/>
    <property type="match status" value="1"/>
</dbReference>
<dbReference type="OrthoDB" id="185675at2"/>
<dbReference type="InterPro" id="IPR013784">
    <property type="entry name" value="Carb-bd-like_fold"/>
</dbReference>
<feature type="domain" description="SLH" evidence="2">
    <location>
        <begin position="27"/>
        <end position="90"/>
    </location>
</feature>
<dbReference type="InterPro" id="IPR051465">
    <property type="entry name" value="Cell_Envelope_Struct_Comp"/>
</dbReference>
<feature type="region of interest" description="Disordered" evidence="1">
    <location>
        <begin position="443"/>
        <end position="466"/>
    </location>
</feature>
<dbReference type="PANTHER" id="PTHR43308">
    <property type="entry name" value="OUTER MEMBRANE PROTEIN ALPHA-RELATED"/>
    <property type="match status" value="1"/>
</dbReference>
<dbReference type="Gene3D" id="2.60.40.1120">
    <property type="entry name" value="Carboxypeptidase-like, regulatory domain"/>
    <property type="match status" value="1"/>
</dbReference>
<sequence>MRNHWGKNLICMLMAIVFFIPYGLVHGQTNQLEDIQGHWAEADIREWVEQGIVSGYPDQTFRPDKVVTRGEFVALVNRAFKYSEKGSIGFKDVKKTDWVHLEVQKAIKQGYINGFSDNTFRSNQQITRQETAVILSKILKLSQAVSASTIPFKDSNLIPDWSISSISQIVHSGIMDQYADGTFQPTRQMTRAEMVVSIKKALAAVMITYDKPGVYGEAAKKAVATNVTIQSRDVTLRNMHIFGDLVISKEVGEGNVYLDQVQVDGTTRVEGGGMESVHLINSKMGKLLVNRLENPVRIVAEGTTVIGDTQVLSSASLEEATGLTGEGFGDVTVLSNIQKLKQRDLILSGNFNKVNLMTDLKEIKVRSGAIKILAIQGKLTIASIVLDKGVKVDELDLQSKTTVSGEGQIGSVTLSKEAEDSVLPKSNSTTSIPFGGFPGGGFPGGGIPGGGSPEGSTPGGGGSSGGTSATVKGTLFYWGYDKPNKIPIYNQTIFLNNVNETSKSYTGVTNHSGAFSISNIDPGTYTANVYLGLTRYYSDEFTVKAGQTLTLPDLVIKEEAPQPSVEGPIYTDIGYTSGRVFYLKENYSVKVELSDGTVLHTPDSKFNTFFSFNLFDYNPDLILHGNDVLYVTLYADSGWTSGRIAVLVVERPQTKSPVVTKNVYDDTRTIRVQVTDWSNEIKITKLDGTVIGSNHNALGNTVEIYLPKSGQLDVGEKIKVYAQANGKRISEPTYVTVLAPVVQTLPPSVAEVVYDDDNYIAGTAEGEAIIVVKRSNGTVIGEGAANSEYGGGRFNLKLTSPLVVGEVLSITAKGYEKIVSGSTQVTVALRPTTATPTVVGDIYADYTSIQVDYPLPNILLYLKDMNGNVISQPYSSAGGTTYIHNLNLDPETQYQLTAKASGLKESQPFLFTTIVPTEPTPVPSVTAPVYADANYVLPGVTEPYAKVYFYYGDGTLIHSIRANDKGDFSFVMPSFPPLAPGETLLLRADAEGKVMSEALVLTTVMPVEKTSPPVVTDLVYGYTSGLEGKAARSALVSAYREDGTQISTGIYADKNSGNWKIGLVFTVLRGGDRIYVIADEAGKLPSDPVYITIQSAPKSNLPSISGNVSAETKNINGTYNGPRLVDQILTIIMLVNDNGNAIETSLVGTDGSFSINVSSIHLVAGQKLKIVAKEAKKEASDPLVITVN</sequence>
<organism evidence="3 4">
    <name type="scientific">Cohnella abietis</name>
    <dbReference type="NCBI Taxonomy" id="2507935"/>
    <lineage>
        <taxon>Bacteria</taxon>
        <taxon>Bacillati</taxon>
        <taxon>Bacillota</taxon>
        <taxon>Bacilli</taxon>
        <taxon>Bacillales</taxon>
        <taxon>Paenibacillaceae</taxon>
        <taxon>Cohnella</taxon>
    </lineage>
</organism>
<keyword evidence="4" id="KW-1185">Reference proteome</keyword>
<dbReference type="InterPro" id="IPR041498">
    <property type="entry name" value="Big_6"/>
</dbReference>